<sequence length="200" mass="22089">FLNKDIDRSHAGLCSFARICVEVDLSKGLPNRINLKFGNFLHSQPLDYENTAFRCRNCRNPGHLQASCPEIKKPVKKGGLRVTKGWGSLDLELVEVATFKAEPCNVNEEKKVEESVESGKTENDQGLQGMLAVSGTKRGLSPAKSNSDQESLSDNRLVSENPLQLAITDGNGKWQKVTNKNNKKGRISSIEDYFSTQVGH</sequence>
<dbReference type="SUPFAM" id="SSF57756">
    <property type="entry name" value="Retrovirus zinc finger-like domains"/>
    <property type="match status" value="1"/>
</dbReference>
<evidence type="ECO:0000256" key="2">
    <source>
        <dbReference type="SAM" id="MobiDB-lite"/>
    </source>
</evidence>
<evidence type="ECO:0000313" key="5">
    <source>
        <dbReference type="Proteomes" id="UP000824469"/>
    </source>
</evidence>
<keyword evidence="1" id="KW-0863">Zinc-finger</keyword>
<gene>
    <name evidence="4" type="ORF">KI387_020370</name>
</gene>
<dbReference type="PROSITE" id="PS50158">
    <property type="entry name" value="ZF_CCHC"/>
    <property type="match status" value="1"/>
</dbReference>
<keyword evidence="1" id="KW-0862">Zinc</keyword>
<feature type="non-terminal residue" evidence="4">
    <location>
        <position position="1"/>
    </location>
</feature>
<organism evidence="4 5">
    <name type="scientific">Taxus chinensis</name>
    <name type="common">Chinese yew</name>
    <name type="synonym">Taxus wallichiana var. chinensis</name>
    <dbReference type="NCBI Taxonomy" id="29808"/>
    <lineage>
        <taxon>Eukaryota</taxon>
        <taxon>Viridiplantae</taxon>
        <taxon>Streptophyta</taxon>
        <taxon>Embryophyta</taxon>
        <taxon>Tracheophyta</taxon>
        <taxon>Spermatophyta</taxon>
        <taxon>Pinopsida</taxon>
        <taxon>Pinidae</taxon>
        <taxon>Conifers II</taxon>
        <taxon>Cupressales</taxon>
        <taxon>Taxaceae</taxon>
        <taxon>Taxus</taxon>
    </lineage>
</organism>
<evidence type="ECO:0000313" key="4">
    <source>
        <dbReference type="EMBL" id="KAH9318601.1"/>
    </source>
</evidence>
<evidence type="ECO:0000256" key="1">
    <source>
        <dbReference type="PROSITE-ProRule" id="PRU00047"/>
    </source>
</evidence>
<feature type="compositionally biased region" description="Polar residues" evidence="2">
    <location>
        <begin position="143"/>
        <end position="160"/>
    </location>
</feature>
<dbReference type="GO" id="GO:0003676">
    <property type="term" value="F:nucleic acid binding"/>
    <property type="evidence" value="ECO:0007669"/>
    <property type="project" value="InterPro"/>
</dbReference>
<keyword evidence="5" id="KW-1185">Reference proteome</keyword>
<dbReference type="Proteomes" id="UP000824469">
    <property type="component" value="Unassembled WGS sequence"/>
</dbReference>
<dbReference type="AlphaFoldDB" id="A0AA38G8P1"/>
<proteinExistence type="predicted"/>
<keyword evidence="1" id="KW-0479">Metal-binding</keyword>
<dbReference type="InterPro" id="IPR040256">
    <property type="entry name" value="At4g02000-like"/>
</dbReference>
<protein>
    <recommendedName>
        <fullName evidence="3">CCHC-type domain-containing protein</fullName>
    </recommendedName>
</protein>
<dbReference type="EMBL" id="JAHRHJ020000004">
    <property type="protein sequence ID" value="KAH9318601.1"/>
    <property type="molecule type" value="Genomic_DNA"/>
</dbReference>
<dbReference type="GO" id="GO:0008270">
    <property type="term" value="F:zinc ion binding"/>
    <property type="evidence" value="ECO:0007669"/>
    <property type="project" value="UniProtKB-KW"/>
</dbReference>
<dbReference type="InterPro" id="IPR001878">
    <property type="entry name" value="Znf_CCHC"/>
</dbReference>
<comment type="caution">
    <text evidence="4">The sequence shown here is derived from an EMBL/GenBank/DDBJ whole genome shotgun (WGS) entry which is preliminary data.</text>
</comment>
<feature type="domain" description="CCHC-type" evidence="3">
    <location>
        <begin position="54"/>
        <end position="70"/>
    </location>
</feature>
<evidence type="ECO:0000259" key="3">
    <source>
        <dbReference type="PROSITE" id="PS50158"/>
    </source>
</evidence>
<reference evidence="4 5" key="1">
    <citation type="journal article" date="2021" name="Nat. Plants">
        <title>The Taxus genome provides insights into paclitaxel biosynthesis.</title>
        <authorList>
            <person name="Xiong X."/>
            <person name="Gou J."/>
            <person name="Liao Q."/>
            <person name="Li Y."/>
            <person name="Zhou Q."/>
            <person name="Bi G."/>
            <person name="Li C."/>
            <person name="Du R."/>
            <person name="Wang X."/>
            <person name="Sun T."/>
            <person name="Guo L."/>
            <person name="Liang H."/>
            <person name="Lu P."/>
            <person name="Wu Y."/>
            <person name="Zhang Z."/>
            <person name="Ro D.K."/>
            <person name="Shang Y."/>
            <person name="Huang S."/>
            <person name="Yan J."/>
        </authorList>
    </citation>
    <scope>NUCLEOTIDE SEQUENCE [LARGE SCALE GENOMIC DNA]</scope>
    <source>
        <strain evidence="4">Ta-2019</strain>
    </source>
</reference>
<dbReference type="PANTHER" id="PTHR31286">
    <property type="entry name" value="GLYCINE-RICH CELL WALL STRUCTURAL PROTEIN 1.8-LIKE"/>
    <property type="match status" value="1"/>
</dbReference>
<dbReference type="PANTHER" id="PTHR31286:SF165">
    <property type="entry name" value="DUF4283 DOMAIN-CONTAINING PROTEIN"/>
    <property type="match status" value="1"/>
</dbReference>
<feature type="region of interest" description="Disordered" evidence="2">
    <location>
        <begin position="137"/>
        <end position="160"/>
    </location>
</feature>
<accession>A0AA38G8P1</accession>
<dbReference type="InterPro" id="IPR036875">
    <property type="entry name" value="Znf_CCHC_sf"/>
</dbReference>
<name>A0AA38G8P1_TAXCH</name>